<evidence type="ECO:0000256" key="1">
    <source>
        <dbReference type="ARBA" id="ARBA00009747"/>
    </source>
</evidence>
<evidence type="ECO:0000313" key="10">
    <source>
        <dbReference type="Proteomes" id="UP001500187"/>
    </source>
</evidence>
<dbReference type="InterPro" id="IPR003846">
    <property type="entry name" value="SelO"/>
</dbReference>
<feature type="binding site" evidence="8">
    <location>
        <position position="245"/>
    </location>
    <ligand>
        <name>Mg(2+)</name>
        <dbReference type="ChEBI" id="CHEBI:18420"/>
    </ligand>
</feature>
<feature type="binding site" evidence="8">
    <location>
        <position position="115"/>
    </location>
    <ligand>
        <name>ATP</name>
        <dbReference type="ChEBI" id="CHEBI:30616"/>
    </ligand>
</feature>
<dbReference type="EC" id="2.7.7.108" evidence="8"/>
<evidence type="ECO:0000256" key="2">
    <source>
        <dbReference type="ARBA" id="ARBA00022679"/>
    </source>
</evidence>
<gene>
    <name evidence="8" type="primary">ydiU</name>
    <name evidence="8" type="synonym">selO</name>
    <name evidence="9" type="ORF">GCM10023352_21480</name>
</gene>
<comment type="function">
    <text evidence="8">Nucleotidyltransferase involved in the post-translational modification of proteins. It can catalyze the addition of adenosine monophosphate (AMP) or uridine monophosphate (UMP) to a protein, resulting in modifications known as AMPylation and UMPylation.</text>
</comment>
<comment type="catalytic activity">
    <reaction evidence="8">
        <text>L-histidyl-[protein] + UTP = N(tele)-(5'-uridylyl)-L-histidyl-[protein] + diphosphate</text>
        <dbReference type="Rhea" id="RHEA:83891"/>
        <dbReference type="Rhea" id="RHEA-COMP:9745"/>
        <dbReference type="Rhea" id="RHEA-COMP:20239"/>
        <dbReference type="ChEBI" id="CHEBI:29979"/>
        <dbReference type="ChEBI" id="CHEBI:33019"/>
        <dbReference type="ChEBI" id="CHEBI:46398"/>
        <dbReference type="ChEBI" id="CHEBI:233474"/>
    </reaction>
</comment>
<feature type="binding site" evidence="8">
    <location>
        <position position="102"/>
    </location>
    <ligand>
        <name>ATP</name>
        <dbReference type="ChEBI" id="CHEBI:30616"/>
    </ligand>
</feature>
<evidence type="ECO:0000256" key="3">
    <source>
        <dbReference type="ARBA" id="ARBA00022695"/>
    </source>
</evidence>
<name>A0ABP9BW46_9MICC</name>
<feature type="binding site" evidence="8">
    <location>
        <position position="80"/>
    </location>
    <ligand>
        <name>ATP</name>
        <dbReference type="ChEBI" id="CHEBI:30616"/>
    </ligand>
</feature>
<dbReference type="PANTHER" id="PTHR32057:SF14">
    <property type="entry name" value="PROTEIN ADENYLYLTRANSFERASE SELO, MITOCHONDRIAL"/>
    <property type="match status" value="1"/>
</dbReference>
<comment type="catalytic activity">
    <reaction evidence="8">
        <text>L-seryl-[protein] + ATP = 3-O-(5'-adenylyl)-L-seryl-[protein] + diphosphate</text>
        <dbReference type="Rhea" id="RHEA:58120"/>
        <dbReference type="Rhea" id="RHEA-COMP:9863"/>
        <dbReference type="Rhea" id="RHEA-COMP:15073"/>
        <dbReference type="ChEBI" id="CHEBI:29999"/>
        <dbReference type="ChEBI" id="CHEBI:30616"/>
        <dbReference type="ChEBI" id="CHEBI:33019"/>
        <dbReference type="ChEBI" id="CHEBI:142516"/>
        <dbReference type="EC" id="2.7.7.108"/>
    </reaction>
</comment>
<comment type="cofactor">
    <cofactor evidence="8">
        <name>Mg(2+)</name>
        <dbReference type="ChEBI" id="CHEBI:18420"/>
    </cofactor>
    <cofactor evidence="8">
        <name>Mn(2+)</name>
        <dbReference type="ChEBI" id="CHEBI:29035"/>
    </cofactor>
</comment>
<feature type="binding site" evidence="8">
    <location>
        <position position="254"/>
    </location>
    <ligand>
        <name>ATP</name>
        <dbReference type="ChEBI" id="CHEBI:30616"/>
    </ligand>
</feature>
<keyword evidence="4 8" id="KW-0479">Metal-binding</keyword>
<dbReference type="EC" id="2.7.7.-" evidence="8"/>
<keyword evidence="7 8" id="KW-0460">Magnesium</keyword>
<evidence type="ECO:0000256" key="7">
    <source>
        <dbReference type="ARBA" id="ARBA00022842"/>
    </source>
</evidence>
<accession>A0ABP9BW46</accession>
<proteinExistence type="inferred from homology"/>
<feature type="binding site" evidence="8">
    <location>
        <position position="254"/>
    </location>
    <ligand>
        <name>Mg(2+)</name>
        <dbReference type="ChEBI" id="CHEBI:18420"/>
    </ligand>
</feature>
<comment type="catalytic activity">
    <reaction evidence="8">
        <text>L-tyrosyl-[protein] + ATP = O-(5'-adenylyl)-L-tyrosyl-[protein] + diphosphate</text>
        <dbReference type="Rhea" id="RHEA:54288"/>
        <dbReference type="Rhea" id="RHEA-COMP:10136"/>
        <dbReference type="Rhea" id="RHEA-COMP:13846"/>
        <dbReference type="ChEBI" id="CHEBI:30616"/>
        <dbReference type="ChEBI" id="CHEBI:33019"/>
        <dbReference type="ChEBI" id="CHEBI:46858"/>
        <dbReference type="ChEBI" id="CHEBI:83624"/>
        <dbReference type="EC" id="2.7.7.108"/>
    </reaction>
</comment>
<evidence type="ECO:0000256" key="6">
    <source>
        <dbReference type="ARBA" id="ARBA00022840"/>
    </source>
</evidence>
<dbReference type="GO" id="GO:0016779">
    <property type="term" value="F:nucleotidyltransferase activity"/>
    <property type="evidence" value="ECO:0007669"/>
    <property type="project" value="UniProtKB-KW"/>
</dbReference>
<feature type="binding site" evidence="8">
    <location>
        <position position="83"/>
    </location>
    <ligand>
        <name>ATP</name>
        <dbReference type="ChEBI" id="CHEBI:30616"/>
    </ligand>
</feature>
<keyword evidence="5 8" id="KW-0547">Nucleotide-binding</keyword>
<evidence type="ECO:0000256" key="4">
    <source>
        <dbReference type="ARBA" id="ARBA00022723"/>
    </source>
</evidence>
<keyword evidence="8" id="KW-0464">Manganese</keyword>
<protein>
    <recommendedName>
        <fullName evidence="8">Protein nucleotidyltransferase YdiU</fullName>
        <ecNumber evidence="8">2.7.7.-</ecNumber>
    </recommendedName>
    <alternativeName>
        <fullName evidence="8">Protein adenylyltransferase YdiU</fullName>
        <ecNumber evidence="8">2.7.7.108</ecNumber>
    </alternativeName>
    <alternativeName>
        <fullName evidence="8">Protein uridylyltransferase YdiU</fullName>
        <ecNumber evidence="8">2.7.7.-</ecNumber>
    </alternativeName>
</protein>
<dbReference type="HAMAP" id="MF_00692">
    <property type="entry name" value="SelO"/>
    <property type="match status" value="1"/>
</dbReference>
<feature type="binding site" evidence="8">
    <location>
        <position position="175"/>
    </location>
    <ligand>
        <name>ATP</name>
        <dbReference type="ChEBI" id="CHEBI:30616"/>
    </ligand>
</feature>
<evidence type="ECO:0000313" key="9">
    <source>
        <dbReference type="EMBL" id="GAA4801004.1"/>
    </source>
</evidence>
<feature type="binding site" evidence="8">
    <location>
        <position position="168"/>
    </location>
    <ligand>
        <name>ATP</name>
        <dbReference type="ChEBI" id="CHEBI:30616"/>
    </ligand>
</feature>
<comment type="similarity">
    <text evidence="1 8">Belongs to the SELO family.</text>
</comment>
<feature type="binding site" evidence="8">
    <location>
        <position position="82"/>
    </location>
    <ligand>
        <name>ATP</name>
        <dbReference type="ChEBI" id="CHEBI:30616"/>
    </ligand>
</feature>
<feature type="active site" description="Proton acceptor" evidence="8">
    <location>
        <position position="244"/>
    </location>
</feature>
<dbReference type="PANTHER" id="PTHR32057">
    <property type="entry name" value="PROTEIN ADENYLYLTRANSFERASE SELO, MITOCHONDRIAL"/>
    <property type="match status" value="1"/>
</dbReference>
<keyword evidence="2 8" id="KW-0808">Transferase</keyword>
<comment type="catalytic activity">
    <reaction evidence="8">
        <text>L-seryl-[protein] + UTP = O-(5'-uridylyl)-L-seryl-[protein] + diphosphate</text>
        <dbReference type="Rhea" id="RHEA:64604"/>
        <dbReference type="Rhea" id="RHEA-COMP:9863"/>
        <dbReference type="Rhea" id="RHEA-COMP:16635"/>
        <dbReference type="ChEBI" id="CHEBI:29999"/>
        <dbReference type="ChEBI" id="CHEBI:33019"/>
        <dbReference type="ChEBI" id="CHEBI:46398"/>
        <dbReference type="ChEBI" id="CHEBI:156051"/>
    </reaction>
</comment>
<dbReference type="Proteomes" id="UP001500187">
    <property type="component" value="Unassembled WGS sequence"/>
</dbReference>
<comment type="catalytic activity">
    <reaction evidence="8">
        <text>L-tyrosyl-[protein] + UTP = O-(5'-uridylyl)-L-tyrosyl-[protein] + diphosphate</text>
        <dbReference type="Rhea" id="RHEA:83887"/>
        <dbReference type="Rhea" id="RHEA-COMP:10136"/>
        <dbReference type="Rhea" id="RHEA-COMP:20238"/>
        <dbReference type="ChEBI" id="CHEBI:33019"/>
        <dbReference type="ChEBI" id="CHEBI:46398"/>
        <dbReference type="ChEBI" id="CHEBI:46858"/>
        <dbReference type="ChEBI" id="CHEBI:90602"/>
    </reaction>
</comment>
<keyword evidence="3 8" id="KW-0548">Nucleotidyltransferase</keyword>
<comment type="caution">
    <text evidence="9">The sequence shown here is derived from an EMBL/GenBank/DDBJ whole genome shotgun (WGS) entry which is preliminary data.</text>
</comment>
<evidence type="ECO:0000256" key="8">
    <source>
        <dbReference type="HAMAP-Rule" id="MF_00692"/>
    </source>
</evidence>
<dbReference type="EMBL" id="BAABKP010000008">
    <property type="protein sequence ID" value="GAA4801004.1"/>
    <property type="molecule type" value="Genomic_DNA"/>
</dbReference>
<keyword evidence="6 8" id="KW-0067">ATP-binding</keyword>
<comment type="catalytic activity">
    <reaction evidence="8">
        <text>L-threonyl-[protein] + ATP = 3-O-(5'-adenylyl)-L-threonyl-[protein] + diphosphate</text>
        <dbReference type="Rhea" id="RHEA:54292"/>
        <dbReference type="Rhea" id="RHEA-COMP:11060"/>
        <dbReference type="Rhea" id="RHEA-COMP:13847"/>
        <dbReference type="ChEBI" id="CHEBI:30013"/>
        <dbReference type="ChEBI" id="CHEBI:30616"/>
        <dbReference type="ChEBI" id="CHEBI:33019"/>
        <dbReference type="ChEBI" id="CHEBI:138113"/>
        <dbReference type="EC" id="2.7.7.108"/>
    </reaction>
</comment>
<sequence length="485" mass="52819">MNLEHIYTSTFPELALPAEPEVPAATTGHWINKDLAVELGLDAAWLASADGLRWLTGADEMTVALAYSGHQFGHLSPILGDGRAHLLGEVTTSEKRVDIHLKGSGLTPFSRPGSDGKAPLSAVWREAVIGEALHALGVPTSRALAVLQTGETVRRRSPLPEPAGILVRVADSHLRVGTFQYAHMNMGSDQRIELAGYALSRHYPQVNPGDNPALTLLQLVAERQAQLVAQWMGLGFVHGVLNTDNVSISGQAIDFGPCAFIDGFSHEAVYSSIDRGGRYAYRNQPGITQWNLARFAESLLDLIDSADPNRAVHLATDVLAHFEEIYQDARTRIFAAKLGVTVEDAAGASSERLVAFIDRTLDLLNEYTLDFTGFFRMLTDAPDQLVELLPASEVMEDWLADLAALRQDTGTAPDRAEGLMQTANPVYIPRNLHLEAALRAAEGGDTVPILRLLDAVRQPFTRRPDLEDLETAPARSRFFTSFCGT</sequence>
<dbReference type="RefSeq" id="WP_345447484.1">
    <property type="nucleotide sequence ID" value="NZ_BAABKP010000008.1"/>
</dbReference>
<dbReference type="Pfam" id="PF02696">
    <property type="entry name" value="SelO"/>
    <property type="match status" value="1"/>
</dbReference>
<organism evidence="9 10">
    <name type="scientific">Rothia endophytica</name>
    <dbReference type="NCBI Taxonomy" id="1324766"/>
    <lineage>
        <taxon>Bacteria</taxon>
        <taxon>Bacillati</taxon>
        <taxon>Actinomycetota</taxon>
        <taxon>Actinomycetes</taxon>
        <taxon>Micrococcales</taxon>
        <taxon>Micrococcaceae</taxon>
        <taxon>Rothia</taxon>
    </lineage>
</organism>
<keyword evidence="10" id="KW-1185">Reference proteome</keyword>
<evidence type="ECO:0000256" key="5">
    <source>
        <dbReference type="ARBA" id="ARBA00022741"/>
    </source>
</evidence>
<reference evidence="10" key="1">
    <citation type="journal article" date="2019" name="Int. J. Syst. Evol. Microbiol.">
        <title>The Global Catalogue of Microorganisms (GCM) 10K type strain sequencing project: providing services to taxonomists for standard genome sequencing and annotation.</title>
        <authorList>
            <consortium name="The Broad Institute Genomics Platform"/>
            <consortium name="The Broad Institute Genome Sequencing Center for Infectious Disease"/>
            <person name="Wu L."/>
            <person name="Ma J."/>
        </authorList>
    </citation>
    <scope>NUCLEOTIDE SEQUENCE [LARGE SCALE GENOMIC DNA]</scope>
    <source>
        <strain evidence="10">JCM 18541</strain>
    </source>
</reference>
<feature type="binding site" evidence="8">
    <location>
        <position position="116"/>
    </location>
    <ligand>
        <name>ATP</name>
        <dbReference type="ChEBI" id="CHEBI:30616"/>
    </ligand>
</feature>